<dbReference type="SMART" id="SM01238">
    <property type="entry name" value="IGR"/>
    <property type="match status" value="1"/>
</dbReference>
<evidence type="ECO:0000256" key="2">
    <source>
        <dbReference type="ARBA" id="ARBA00010492"/>
    </source>
</evidence>
<reference evidence="6" key="1">
    <citation type="submission" date="2015-01" db="EMBL/GenBank/DDBJ databases">
        <authorList>
            <person name="Durling Mikael"/>
        </authorList>
    </citation>
    <scope>NUCLEOTIDE SEQUENCE</scope>
</reference>
<dbReference type="InterPro" id="IPR019083">
    <property type="entry name" value="SAM_Ribosomal_mS41"/>
</dbReference>
<dbReference type="Pfam" id="PF09597">
    <property type="entry name" value="SAM_Ribosomal_mS41"/>
    <property type="match status" value="1"/>
</dbReference>
<keyword evidence="3" id="KW-0496">Mitochondrion</keyword>
<protein>
    <recommendedName>
        <fullName evidence="4">Small ribosomal subunit protein mS41</fullName>
    </recommendedName>
</protein>
<organism evidence="6">
    <name type="scientific">Bionectria ochroleuca</name>
    <name type="common">Gliocladium roseum</name>
    <dbReference type="NCBI Taxonomy" id="29856"/>
    <lineage>
        <taxon>Eukaryota</taxon>
        <taxon>Fungi</taxon>
        <taxon>Dikarya</taxon>
        <taxon>Ascomycota</taxon>
        <taxon>Pezizomycotina</taxon>
        <taxon>Sordariomycetes</taxon>
        <taxon>Hypocreomycetidae</taxon>
        <taxon>Hypocreales</taxon>
        <taxon>Bionectriaceae</taxon>
        <taxon>Clonostachys</taxon>
    </lineage>
</organism>
<proteinExistence type="inferred from homology"/>
<evidence type="ECO:0000256" key="3">
    <source>
        <dbReference type="ARBA" id="ARBA00023128"/>
    </source>
</evidence>
<dbReference type="PANTHER" id="PTHR28235">
    <property type="entry name" value="PROTEIN FYV4, MITOCHONDRIAL"/>
    <property type="match status" value="1"/>
</dbReference>
<comment type="subcellular location">
    <subcellularLocation>
        <location evidence="1">Mitochondrion</location>
    </subcellularLocation>
</comment>
<dbReference type="InterPro" id="IPR039603">
    <property type="entry name" value="Ribosomal_mS41"/>
</dbReference>
<dbReference type="AlphaFoldDB" id="A0A0B7JWD5"/>
<evidence type="ECO:0000259" key="5">
    <source>
        <dbReference type="SMART" id="SM01238"/>
    </source>
</evidence>
<evidence type="ECO:0000256" key="1">
    <source>
        <dbReference type="ARBA" id="ARBA00004173"/>
    </source>
</evidence>
<dbReference type="InterPro" id="IPR013761">
    <property type="entry name" value="SAM/pointed_sf"/>
</dbReference>
<dbReference type="PANTHER" id="PTHR28235:SF1">
    <property type="entry name" value="SMALL RIBOSOMAL SUBUNIT PROTEIN MS41"/>
    <property type="match status" value="1"/>
</dbReference>
<sequence>MAPEDPKLGKRKMKFERLRPCLRILAPSNSFTFAGQIRSIHQTGRARRIPEPKPFVPDVTTFLTLIGRGLNKYANKFPSWDSLFSLTGPQLKELGIEPARSRRYLLNWMKRYRKGDLGPGGDFLFVKDGEAILRAATLQEKELSGSKFVVNVPHPDEELETPAEVFGRPLGYVVRGAKSIAGPYATPLPGSTGVSVKVTEGMWEDRRGRKIDGGERRRAEIRFKKRSAERRAQREAEFLGH</sequence>
<comment type="similarity">
    <text evidence="2">Belongs to the mitochondrion-specific ribosomal protein mS41 family.</text>
</comment>
<evidence type="ECO:0000313" key="6">
    <source>
        <dbReference type="EMBL" id="CEO47622.1"/>
    </source>
</evidence>
<name>A0A0B7JWD5_BIOOC</name>
<evidence type="ECO:0000256" key="4">
    <source>
        <dbReference type="ARBA" id="ARBA00035129"/>
    </source>
</evidence>
<dbReference type="GO" id="GO:0005739">
    <property type="term" value="C:mitochondrion"/>
    <property type="evidence" value="ECO:0007669"/>
    <property type="project" value="UniProtKB-SubCell"/>
</dbReference>
<dbReference type="SUPFAM" id="SSF47769">
    <property type="entry name" value="SAM/Pointed domain"/>
    <property type="match status" value="1"/>
</dbReference>
<dbReference type="EMBL" id="CDPU01000008">
    <property type="protein sequence ID" value="CEO47622.1"/>
    <property type="molecule type" value="Genomic_DNA"/>
</dbReference>
<accession>A0A0B7JWD5</accession>
<gene>
    <name evidence="6" type="ORF">BN869_000003677_1</name>
</gene>
<feature type="domain" description="Small ribosomal subunit protein mS41 SAM" evidence="5">
    <location>
        <begin position="59"/>
        <end position="115"/>
    </location>
</feature>